<dbReference type="EMBL" id="BPQQ01000027">
    <property type="protein sequence ID" value="GJE00527.1"/>
    <property type="molecule type" value="Genomic_DNA"/>
</dbReference>
<dbReference type="RefSeq" id="WP_238235412.1">
    <property type="nucleotide sequence ID" value="NZ_BPQQ01000027.1"/>
</dbReference>
<gene>
    <name evidence="2" type="ORF">GMJLKIPL_2449</name>
</gene>
<reference evidence="2" key="2">
    <citation type="submission" date="2021-08" db="EMBL/GenBank/DDBJ databases">
        <authorList>
            <person name="Tani A."/>
            <person name="Ola A."/>
            <person name="Ogura Y."/>
            <person name="Katsura K."/>
            <person name="Hayashi T."/>
        </authorList>
    </citation>
    <scope>NUCLEOTIDE SEQUENCE</scope>
    <source>
        <strain evidence="2">DSM 17168</strain>
    </source>
</reference>
<dbReference type="Proteomes" id="UP001055153">
    <property type="component" value="Unassembled WGS sequence"/>
</dbReference>
<keyword evidence="3" id="KW-1185">Reference proteome</keyword>
<proteinExistence type="predicted"/>
<comment type="caution">
    <text evidence="2">The sequence shown here is derived from an EMBL/GenBank/DDBJ whole genome shotgun (WGS) entry which is preliminary data.</text>
</comment>
<evidence type="ECO:0000313" key="3">
    <source>
        <dbReference type="Proteomes" id="UP001055153"/>
    </source>
</evidence>
<accession>A0ABQ4SBP6</accession>
<evidence type="ECO:0000313" key="2">
    <source>
        <dbReference type="EMBL" id="GJE00527.1"/>
    </source>
</evidence>
<feature type="region of interest" description="Disordered" evidence="1">
    <location>
        <begin position="85"/>
        <end position="105"/>
    </location>
</feature>
<reference evidence="2" key="1">
    <citation type="journal article" date="2021" name="Front. Microbiol.">
        <title>Comprehensive Comparative Genomics and Phenotyping of Methylobacterium Species.</title>
        <authorList>
            <person name="Alessa O."/>
            <person name="Ogura Y."/>
            <person name="Fujitani Y."/>
            <person name="Takami H."/>
            <person name="Hayashi T."/>
            <person name="Sahin N."/>
            <person name="Tani A."/>
        </authorList>
    </citation>
    <scope>NUCLEOTIDE SEQUENCE</scope>
    <source>
        <strain evidence="2">DSM 17168</strain>
    </source>
</reference>
<evidence type="ECO:0000256" key="1">
    <source>
        <dbReference type="SAM" id="MobiDB-lite"/>
    </source>
</evidence>
<name>A0ABQ4SBP6_9HYPH</name>
<organism evidence="2 3">
    <name type="scientific">Methylobacterium isbiliense</name>
    <dbReference type="NCBI Taxonomy" id="315478"/>
    <lineage>
        <taxon>Bacteria</taxon>
        <taxon>Pseudomonadati</taxon>
        <taxon>Pseudomonadota</taxon>
        <taxon>Alphaproteobacteria</taxon>
        <taxon>Hyphomicrobiales</taxon>
        <taxon>Methylobacteriaceae</taxon>
        <taxon>Methylobacterium</taxon>
    </lineage>
</organism>
<protein>
    <submittedName>
        <fullName evidence="2">Uncharacterized protein</fullName>
    </submittedName>
</protein>
<sequence>MSPRPSPHANKHMTPRGGLQAAEYEELGYGYLEIVENSVCYVDGRTGKRLIDFRYPTRRDATLQLSFFRQACQDAKRQQTITRLRQSRAEMSDQKAAMTEPRTDEKTTAGMAFSPFADALGSGMPADTLQGRGRLSPKLWQILDTNFPDPLVRMTFFSERQARAACETMNAKARRERFEVVWMGA</sequence>